<dbReference type="PIRSF" id="PIRSF036531">
    <property type="entry name" value="Tpp15_prd"/>
    <property type="match status" value="1"/>
</dbReference>
<reference evidence="3" key="1">
    <citation type="submission" date="2020-08" db="EMBL/GenBank/DDBJ databases">
        <title>Genome public.</title>
        <authorList>
            <person name="Liu C."/>
            <person name="Sun Q."/>
        </authorList>
    </citation>
    <scope>NUCLEOTIDE SEQUENCE</scope>
    <source>
        <strain evidence="3">NSJ-64</strain>
    </source>
</reference>
<keyword evidence="4" id="KW-1185">Reference proteome</keyword>
<gene>
    <name evidence="3" type="ORF">H8705_08095</name>
</gene>
<evidence type="ECO:0000313" key="3">
    <source>
        <dbReference type="EMBL" id="MBC8585542.1"/>
    </source>
</evidence>
<proteinExistence type="predicted"/>
<keyword evidence="1" id="KW-0732">Signal</keyword>
<evidence type="ECO:0000256" key="1">
    <source>
        <dbReference type="SAM" id="SignalP"/>
    </source>
</evidence>
<protein>
    <submittedName>
        <fullName evidence="3">FMN-binding protein</fullName>
    </submittedName>
</protein>
<feature type="chain" id="PRO_5038689429" evidence="1">
    <location>
        <begin position="20"/>
        <end position="145"/>
    </location>
</feature>
<dbReference type="SMART" id="SM00900">
    <property type="entry name" value="FMN_bind"/>
    <property type="match status" value="1"/>
</dbReference>
<dbReference type="InterPro" id="IPR007329">
    <property type="entry name" value="FMN-bd"/>
</dbReference>
<name>A0A926EQG8_9FIRM</name>
<organism evidence="3 4">
    <name type="scientific">Youxingia wuxianensis</name>
    <dbReference type="NCBI Taxonomy" id="2763678"/>
    <lineage>
        <taxon>Bacteria</taxon>
        <taxon>Bacillati</taxon>
        <taxon>Bacillota</taxon>
        <taxon>Clostridia</taxon>
        <taxon>Eubacteriales</taxon>
        <taxon>Oscillospiraceae</taxon>
        <taxon>Youxingia</taxon>
    </lineage>
</organism>
<dbReference type="GO" id="GO:0016020">
    <property type="term" value="C:membrane"/>
    <property type="evidence" value="ECO:0007669"/>
    <property type="project" value="InterPro"/>
</dbReference>
<comment type="caution">
    <text evidence="3">The sequence shown here is derived from an EMBL/GenBank/DDBJ whole genome shotgun (WGS) entry which is preliminary data.</text>
</comment>
<dbReference type="Gene3D" id="3.90.1010.20">
    <property type="match status" value="1"/>
</dbReference>
<dbReference type="Pfam" id="PF04205">
    <property type="entry name" value="FMN_bind"/>
    <property type="match status" value="1"/>
</dbReference>
<dbReference type="InterPro" id="IPR017058">
    <property type="entry name" value="Major_M_immunogen_Tpp15_prd"/>
</dbReference>
<feature type="signal peptide" evidence="1">
    <location>
        <begin position="1"/>
        <end position="19"/>
    </location>
</feature>
<dbReference type="PROSITE" id="PS51257">
    <property type="entry name" value="PROKAR_LIPOPROTEIN"/>
    <property type="match status" value="1"/>
</dbReference>
<feature type="domain" description="FMN-binding" evidence="2">
    <location>
        <begin position="41"/>
        <end position="132"/>
    </location>
</feature>
<dbReference type="GO" id="GO:0010181">
    <property type="term" value="F:FMN binding"/>
    <property type="evidence" value="ECO:0007669"/>
    <property type="project" value="InterPro"/>
</dbReference>
<dbReference type="Proteomes" id="UP000623678">
    <property type="component" value="Unassembled WGS sequence"/>
</dbReference>
<dbReference type="AlphaFoldDB" id="A0A926EQG8"/>
<evidence type="ECO:0000259" key="2">
    <source>
        <dbReference type="SMART" id="SM00900"/>
    </source>
</evidence>
<evidence type="ECO:0000313" key="4">
    <source>
        <dbReference type="Proteomes" id="UP000623678"/>
    </source>
</evidence>
<dbReference type="RefSeq" id="WP_262395329.1">
    <property type="nucleotide sequence ID" value="NZ_JACRTD010000005.1"/>
</dbReference>
<accession>A0A926EQG8</accession>
<dbReference type="EMBL" id="JACRTD010000005">
    <property type="protein sequence ID" value="MBC8585542.1"/>
    <property type="molecule type" value="Genomic_DNA"/>
</dbReference>
<sequence>MKKVLVALLALVLCLSLFAGCSSSMKDGSYKAEFSSFDDHGWKDFVELTIKDGKITEVNFDSINEEGLLKSEDESYQENMEPVSGTYPGKFFPELENQLLEKQEIKKVDTVTGATNSSDAFKILVTEIMDKGASKGNTDTIIVER</sequence>